<dbReference type="InterPro" id="IPR009163">
    <property type="entry name" value="Ap4A_phos1/2"/>
</dbReference>
<evidence type="ECO:0000313" key="2">
    <source>
        <dbReference type="EMBL" id="KAK8866814.1"/>
    </source>
</evidence>
<sequence length="266" mass="30531">MSLKNKILDCAQAAINSKNAFHLFLPKSESTIDHGFKFILHYYDPVLLKYLSVLPTERKDNPLLPPFEPNLHVCDLKDGANHHLLINKYMQCKGHVVISSVDKNAKQGSDLDILDFNAFEQIFKSFDGEGMMYYNSGLNSGCSQLHKHLQYTPVEELPILEAMIEKKLPIHNHVLDLSRMSAKTMLDTYNELLKMSKSDSPHDSYNFIIFKNKAFYIPRKISQHKCGIVLNSFAISGNYSLWTWSDLMIKEKPLQILKDVCFPTVY</sequence>
<dbReference type="InterPro" id="IPR045759">
    <property type="entry name" value="Ap4A_phos1/2_N"/>
</dbReference>
<dbReference type="EMBL" id="JAPFFF010000015">
    <property type="protein sequence ID" value="KAK8866814.1"/>
    <property type="molecule type" value="Genomic_DNA"/>
</dbReference>
<keyword evidence="3" id="KW-1185">Reference proteome</keyword>
<dbReference type="Pfam" id="PF19327">
    <property type="entry name" value="Ap4A_phos_N"/>
    <property type="match status" value="1"/>
</dbReference>
<dbReference type="InterPro" id="IPR043171">
    <property type="entry name" value="Ap4A_phos1/2-like"/>
</dbReference>
<reference evidence="2 3" key="1">
    <citation type="submission" date="2024-04" db="EMBL/GenBank/DDBJ databases">
        <title>Tritrichomonas musculus Genome.</title>
        <authorList>
            <person name="Alves-Ferreira E."/>
            <person name="Grigg M."/>
            <person name="Lorenzi H."/>
            <person name="Galac M."/>
        </authorList>
    </citation>
    <scope>NUCLEOTIDE SEQUENCE [LARGE SCALE GENOMIC DNA]</scope>
    <source>
        <strain evidence="2 3">EAF2021</strain>
    </source>
</reference>
<dbReference type="Gene3D" id="3.30.428.70">
    <property type="match status" value="1"/>
</dbReference>
<organism evidence="2 3">
    <name type="scientific">Tritrichomonas musculus</name>
    <dbReference type="NCBI Taxonomy" id="1915356"/>
    <lineage>
        <taxon>Eukaryota</taxon>
        <taxon>Metamonada</taxon>
        <taxon>Parabasalia</taxon>
        <taxon>Tritrichomonadida</taxon>
        <taxon>Tritrichomonadidae</taxon>
        <taxon>Tritrichomonas</taxon>
    </lineage>
</organism>
<evidence type="ECO:0000259" key="1">
    <source>
        <dbReference type="Pfam" id="PF19327"/>
    </source>
</evidence>
<name>A0ABR2IQP1_9EUKA</name>
<gene>
    <name evidence="2" type="ORF">M9Y10_009782</name>
</gene>
<dbReference type="PANTHER" id="PTHR38420:SF1">
    <property type="entry name" value="PUTATIVE (AFU_ORTHOLOGUE AFUA_5G14690)-RELATED"/>
    <property type="match status" value="1"/>
</dbReference>
<dbReference type="PANTHER" id="PTHR38420">
    <property type="entry name" value="AP-4-A PHOSPHORYLASE II"/>
    <property type="match status" value="1"/>
</dbReference>
<dbReference type="InterPro" id="IPR036265">
    <property type="entry name" value="HIT-like_sf"/>
</dbReference>
<comment type="caution">
    <text evidence="2">The sequence shown here is derived from an EMBL/GenBank/DDBJ whole genome shotgun (WGS) entry which is preliminary data.</text>
</comment>
<protein>
    <recommendedName>
        <fullName evidence="1">Ap4A phosphorylase 1/2 N-terminal domain-containing protein</fullName>
    </recommendedName>
</protein>
<proteinExistence type="predicted"/>
<feature type="domain" description="Ap4A phosphorylase 1/2 N-terminal" evidence="1">
    <location>
        <begin position="21"/>
        <end position="171"/>
    </location>
</feature>
<accession>A0ABR2IQP1</accession>
<evidence type="ECO:0000313" key="3">
    <source>
        <dbReference type="Proteomes" id="UP001470230"/>
    </source>
</evidence>
<dbReference type="Proteomes" id="UP001470230">
    <property type="component" value="Unassembled WGS sequence"/>
</dbReference>
<dbReference type="SUPFAM" id="SSF54197">
    <property type="entry name" value="HIT-like"/>
    <property type="match status" value="1"/>
</dbReference>